<reference evidence="1 2" key="1">
    <citation type="submission" date="2019-06" db="EMBL/GenBank/DDBJ databases">
        <title>Sequencing the genomes of 1000 actinobacteria strains.</title>
        <authorList>
            <person name="Klenk H.-P."/>
        </authorList>
    </citation>
    <scope>NUCLEOTIDE SEQUENCE [LARGE SCALE GENOMIC DNA]</scope>
    <source>
        <strain evidence="1 2">DSM 8251</strain>
    </source>
</reference>
<accession>A0A542ZRX6</accession>
<evidence type="ECO:0000313" key="1">
    <source>
        <dbReference type="EMBL" id="TQL63046.1"/>
    </source>
</evidence>
<comment type="caution">
    <text evidence="1">The sequence shown here is derived from an EMBL/GenBank/DDBJ whole genome shotgun (WGS) entry which is preliminary data.</text>
</comment>
<dbReference type="NCBIfam" id="TIGR03089">
    <property type="entry name" value="TIGR03089 family protein"/>
    <property type="match status" value="1"/>
</dbReference>
<dbReference type="EMBL" id="VFOR01000001">
    <property type="protein sequence ID" value="TQL63046.1"/>
    <property type="molecule type" value="Genomic_DNA"/>
</dbReference>
<protein>
    <submittedName>
        <fullName evidence="1">Uncharacterized protein (TIGR03089 family)</fullName>
    </submittedName>
</protein>
<organism evidence="1 2">
    <name type="scientific">Propioniferax innocua</name>
    <dbReference type="NCBI Taxonomy" id="1753"/>
    <lineage>
        <taxon>Bacteria</taxon>
        <taxon>Bacillati</taxon>
        <taxon>Actinomycetota</taxon>
        <taxon>Actinomycetes</taxon>
        <taxon>Propionibacteriales</taxon>
        <taxon>Propionibacteriaceae</taxon>
        <taxon>Propioniferax</taxon>
    </lineage>
</organism>
<dbReference type="AlphaFoldDB" id="A0A542ZRX6"/>
<keyword evidence="2" id="KW-1185">Reference proteome</keyword>
<name>A0A542ZRX6_9ACTN</name>
<dbReference type="Proteomes" id="UP000316196">
    <property type="component" value="Unassembled WGS sequence"/>
</dbReference>
<evidence type="ECO:0000313" key="2">
    <source>
        <dbReference type="Proteomes" id="UP000316196"/>
    </source>
</evidence>
<proteinExistence type="predicted"/>
<gene>
    <name evidence="1" type="ORF">FB460_0846</name>
</gene>
<dbReference type="InterPro" id="IPR017523">
    <property type="entry name" value="Rv3268"/>
</dbReference>
<sequence length="233" mass="25075">MRDRHGGAPNMERMFRNVVTRRLDTEAVTPLVTCYGSSPEERSEFSARSFANWVDKTANLLADEFDVTEGDGIALPVLATHPHHWMAWVWLTAAWQVGAEVSVDGSGEIVVDGPDATPAGEGIPTVACSLHPLGMPLTTIADGVIDYVTEVRGQPDSWLGVDPDPGAILWQGLTWNDLEVPADDARRLVCPRTPQEAIDALLAALPGGSVVSVPSTWDAETQRAIAEVERVTA</sequence>